<protein>
    <submittedName>
        <fullName evidence="2">Uncharacterized protein</fullName>
    </submittedName>
</protein>
<evidence type="ECO:0000313" key="2">
    <source>
        <dbReference type="EMBL" id="OMJ28354.1"/>
    </source>
</evidence>
<gene>
    <name evidence="2" type="ORF">AYI69_g2171</name>
</gene>
<name>A0A1R1YNA0_9FUNG</name>
<reference evidence="3" key="1">
    <citation type="submission" date="2017-01" db="EMBL/GenBank/DDBJ databases">
        <authorList>
            <person name="Wang Y."/>
            <person name="White M."/>
            <person name="Kvist S."/>
            <person name="Moncalvo J.-M."/>
        </authorList>
    </citation>
    <scope>NUCLEOTIDE SEQUENCE [LARGE SCALE GENOMIC DNA]</scope>
    <source>
        <strain evidence="3">ID-206-W2</strain>
    </source>
</reference>
<sequence>MNKRTPESASIAHLWNGDKKQRNFPQSFLHQDPGSMKQGQKISQRCIEEIERPGEFHLAQEPSFVHIEIMDTDNVLKKS</sequence>
<evidence type="ECO:0000313" key="3">
    <source>
        <dbReference type="Proteomes" id="UP000187429"/>
    </source>
</evidence>
<feature type="region of interest" description="Disordered" evidence="1">
    <location>
        <begin position="1"/>
        <end position="42"/>
    </location>
</feature>
<accession>A0A1R1YNA0</accession>
<dbReference type="Proteomes" id="UP000187429">
    <property type="component" value="Unassembled WGS sequence"/>
</dbReference>
<dbReference type="EMBL" id="LSSM01000618">
    <property type="protein sequence ID" value="OMJ28354.1"/>
    <property type="molecule type" value="Genomic_DNA"/>
</dbReference>
<dbReference type="AlphaFoldDB" id="A0A1R1YNA0"/>
<evidence type="ECO:0000256" key="1">
    <source>
        <dbReference type="SAM" id="MobiDB-lite"/>
    </source>
</evidence>
<comment type="caution">
    <text evidence="2">The sequence shown here is derived from an EMBL/GenBank/DDBJ whole genome shotgun (WGS) entry which is preliminary data.</text>
</comment>
<organism evidence="2 3">
    <name type="scientific">Smittium culicis</name>
    <dbReference type="NCBI Taxonomy" id="133412"/>
    <lineage>
        <taxon>Eukaryota</taxon>
        <taxon>Fungi</taxon>
        <taxon>Fungi incertae sedis</taxon>
        <taxon>Zoopagomycota</taxon>
        <taxon>Kickxellomycotina</taxon>
        <taxon>Harpellomycetes</taxon>
        <taxon>Harpellales</taxon>
        <taxon>Legeriomycetaceae</taxon>
        <taxon>Smittium</taxon>
    </lineage>
</organism>
<keyword evidence="3" id="KW-1185">Reference proteome</keyword>
<proteinExistence type="predicted"/>